<keyword evidence="1" id="KW-1133">Transmembrane helix</keyword>
<evidence type="ECO:0000256" key="1">
    <source>
        <dbReference type="SAM" id="Phobius"/>
    </source>
</evidence>
<comment type="caution">
    <text evidence="2">The sequence shown here is derived from an EMBL/GenBank/DDBJ whole genome shotgun (WGS) entry which is preliminary data.</text>
</comment>
<evidence type="ECO:0000313" key="3">
    <source>
        <dbReference type="Proteomes" id="UP000600214"/>
    </source>
</evidence>
<accession>A0ABQ1YSK5</accession>
<reference evidence="3" key="1">
    <citation type="journal article" date="2019" name="Int. J. Syst. Evol. Microbiol.">
        <title>The Global Catalogue of Microorganisms (GCM) 10K type strain sequencing project: providing services to taxonomists for standard genome sequencing and annotation.</title>
        <authorList>
            <consortium name="The Broad Institute Genomics Platform"/>
            <consortium name="The Broad Institute Genome Sequencing Center for Infectious Disease"/>
            <person name="Wu L."/>
            <person name="Ma J."/>
        </authorList>
    </citation>
    <scope>NUCLEOTIDE SEQUENCE [LARGE SCALE GENOMIC DNA]</scope>
    <source>
        <strain evidence="3">CGMCC 1.15288</strain>
    </source>
</reference>
<dbReference type="EMBL" id="BMIA01000002">
    <property type="protein sequence ID" value="GGH35446.1"/>
    <property type="molecule type" value="Genomic_DNA"/>
</dbReference>
<keyword evidence="1" id="KW-0812">Transmembrane</keyword>
<keyword evidence="3" id="KW-1185">Reference proteome</keyword>
<proteinExistence type="predicted"/>
<organism evidence="2 3">
    <name type="scientific">Dyadobacter endophyticus</name>
    <dbReference type="NCBI Taxonomy" id="1749036"/>
    <lineage>
        <taxon>Bacteria</taxon>
        <taxon>Pseudomonadati</taxon>
        <taxon>Bacteroidota</taxon>
        <taxon>Cytophagia</taxon>
        <taxon>Cytophagales</taxon>
        <taxon>Spirosomataceae</taxon>
        <taxon>Dyadobacter</taxon>
    </lineage>
</organism>
<dbReference type="RefSeq" id="WP_188932899.1">
    <property type="nucleotide sequence ID" value="NZ_BMIA01000002.1"/>
</dbReference>
<keyword evidence="1" id="KW-0472">Membrane</keyword>
<feature type="transmembrane region" description="Helical" evidence="1">
    <location>
        <begin position="7"/>
        <end position="26"/>
    </location>
</feature>
<gene>
    <name evidence="2" type="ORF">GCM10007423_27080</name>
</gene>
<sequence length="73" mass="7973">MKSTLKLVLAANLGYMALISFENIVLPDDHFTAAFANKPKIILLIFQLGLVVVIQDDVVSLAEIGISFNANRI</sequence>
<name>A0ABQ1YSK5_9BACT</name>
<dbReference type="Proteomes" id="UP000600214">
    <property type="component" value="Unassembled WGS sequence"/>
</dbReference>
<evidence type="ECO:0000313" key="2">
    <source>
        <dbReference type="EMBL" id="GGH35446.1"/>
    </source>
</evidence>
<protein>
    <submittedName>
        <fullName evidence="2">Uncharacterized protein</fullName>
    </submittedName>
</protein>
<feature type="transmembrane region" description="Helical" evidence="1">
    <location>
        <begin position="41"/>
        <end position="62"/>
    </location>
</feature>